<dbReference type="InterPro" id="IPR050194">
    <property type="entry name" value="Glycosyltransferase_grp1"/>
</dbReference>
<dbReference type="EMBL" id="LECT01000028">
    <property type="protein sequence ID" value="KLU04386.1"/>
    <property type="molecule type" value="Genomic_DNA"/>
</dbReference>
<dbReference type="Proteomes" id="UP000036367">
    <property type="component" value="Unassembled WGS sequence"/>
</dbReference>
<reference evidence="1" key="1">
    <citation type="submission" date="2015-05" db="EMBL/GenBank/DDBJ databases">
        <title>Permanent draft genome of Rhodopirellula islandicus K833.</title>
        <authorList>
            <person name="Kizina J."/>
            <person name="Richter M."/>
            <person name="Glockner F.O."/>
            <person name="Harder J."/>
        </authorList>
    </citation>
    <scope>NUCLEOTIDE SEQUENCE [LARGE SCALE GENOMIC DNA]</scope>
    <source>
        <strain evidence="1">K833</strain>
    </source>
</reference>
<dbReference type="STRING" id="595434.RISK_003440"/>
<dbReference type="Gene3D" id="3.40.50.2000">
    <property type="entry name" value="Glycogen Phosphorylase B"/>
    <property type="match status" value="2"/>
</dbReference>
<dbReference type="GO" id="GO:0016757">
    <property type="term" value="F:glycosyltransferase activity"/>
    <property type="evidence" value="ECO:0007669"/>
    <property type="project" value="UniProtKB-ARBA"/>
</dbReference>
<name>A0A0J1BD29_RHOIS</name>
<dbReference type="OrthoDB" id="9795068at2"/>
<accession>A0A0J1BD29</accession>
<proteinExistence type="predicted"/>
<dbReference type="AlphaFoldDB" id="A0A0J1BD29"/>
<evidence type="ECO:0000313" key="2">
    <source>
        <dbReference type="Proteomes" id="UP000036367"/>
    </source>
</evidence>
<dbReference type="CDD" id="cd03801">
    <property type="entry name" value="GT4_PimA-like"/>
    <property type="match status" value="1"/>
</dbReference>
<dbReference type="SUPFAM" id="SSF53756">
    <property type="entry name" value="UDP-Glycosyltransferase/glycogen phosphorylase"/>
    <property type="match status" value="1"/>
</dbReference>
<dbReference type="PANTHER" id="PTHR45947:SF3">
    <property type="entry name" value="SULFOQUINOVOSYL TRANSFERASE SQD2"/>
    <property type="match status" value="1"/>
</dbReference>
<sequence length="453" mass="49977">MSAVLPAKPESDDSTHTCPPIGFFGDDSLERGFSADAKSLSQPLAADSVLDTKAVFLTHYIPLYQVRVLQEITKRIRDFQILLSTPIEPNRNFELDWSGLNVQVQKTVTLRRRWRHAKAGFDDPLFVHIPYDTLAQLKRLRPEVVISHELGARSLAAARYCRRSGARLVLATFMSEHTEQGRGRLRTWARRRLIRAADAITYNGPSCREVLLVLGAKEEQLFHLPYAADDRTIANDAERPPEPQVRRRLLCIGQLSQRKGVLPLVRQASDFCAANNESLEITFVGDGPCRGELETLAAGNCTHDNAAIDSRLTLHVLGNQPAAELPQRMHEHGAIIAPTLADEWLLVTNEGMHAGLPIIGSIYAQSVTTLVQNGRNGWQYDPLATAPSSSTLDLSGALTAYLNCDDATIAEMRKNAQQDIQGYTPERSAMGAIHAIQSAMHHLPPHSTGNAAR</sequence>
<dbReference type="RefSeq" id="WP_047814922.1">
    <property type="nucleotide sequence ID" value="NZ_LECT01000028.1"/>
</dbReference>
<comment type="caution">
    <text evidence="1">The sequence shown here is derived from an EMBL/GenBank/DDBJ whole genome shotgun (WGS) entry which is preliminary data.</text>
</comment>
<keyword evidence="2" id="KW-1185">Reference proteome</keyword>
<dbReference type="Pfam" id="PF13692">
    <property type="entry name" value="Glyco_trans_1_4"/>
    <property type="match status" value="1"/>
</dbReference>
<dbReference type="PANTHER" id="PTHR45947">
    <property type="entry name" value="SULFOQUINOVOSYL TRANSFERASE SQD2"/>
    <property type="match status" value="1"/>
</dbReference>
<organism evidence="1 2">
    <name type="scientific">Rhodopirellula islandica</name>
    <dbReference type="NCBI Taxonomy" id="595434"/>
    <lineage>
        <taxon>Bacteria</taxon>
        <taxon>Pseudomonadati</taxon>
        <taxon>Planctomycetota</taxon>
        <taxon>Planctomycetia</taxon>
        <taxon>Pirellulales</taxon>
        <taxon>Pirellulaceae</taxon>
        <taxon>Rhodopirellula</taxon>
    </lineage>
</organism>
<evidence type="ECO:0000313" key="1">
    <source>
        <dbReference type="EMBL" id="KLU04386.1"/>
    </source>
</evidence>
<protein>
    <submittedName>
        <fullName evidence="1">Polysaccharide biosynthesis</fullName>
    </submittedName>
</protein>
<gene>
    <name evidence="1" type="ORF">RISK_003440</name>
</gene>
<dbReference type="PATRIC" id="fig|595434.4.peg.3276"/>